<dbReference type="Gene3D" id="3.40.50.2000">
    <property type="entry name" value="Glycogen Phosphorylase B"/>
    <property type="match status" value="2"/>
</dbReference>
<evidence type="ECO:0000313" key="4">
    <source>
        <dbReference type="Proteomes" id="UP001204548"/>
    </source>
</evidence>
<dbReference type="SUPFAM" id="SSF53756">
    <property type="entry name" value="UDP-Glycosyltransferase/glycogen phosphorylase"/>
    <property type="match status" value="1"/>
</dbReference>
<comment type="caution">
    <text evidence="3">The sequence shown here is derived from an EMBL/GenBank/DDBJ whole genome shotgun (WGS) entry which is preliminary data.</text>
</comment>
<sequence>MKISIIGTVGVPANYGGFETLVENIITNVSSKKLTYTVYCSSKAYTERSDVYKGAVLQYISLDANGYQSILYDIYSLIKATKHSDSILILGVSGCCFLPIYRLFSKKRLIINIDGLEHRREKWGKLTRRFLKFSEQMAIKYGNVIISDNKGIQDYVNKEYGVSSELIAYGGDHVLCSITKEKENEILDKYSLRKEEYSFTVCRIEPENNVHIVLEAFAHSKRNLLIVGNWEKNEYGIHLLHQYKNYTNIKMLSPIYDISILNILRSNCSFYIHGHSAGGTNPSLVEAMFFGKPIIAFDVIYNRETTENKADYFSSVEELERLLSQNRDYYCNSRSMYEIANRKYRWKIIAEQYEALY</sequence>
<dbReference type="AlphaFoldDB" id="A0AAW5P048"/>
<dbReference type="InterPro" id="IPR015393">
    <property type="entry name" value="DUF1972"/>
</dbReference>
<organism evidence="3 4">
    <name type="scientific">Bacteroides faecis</name>
    <dbReference type="NCBI Taxonomy" id="674529"/>
    <lineage>
        <taxon>Bacteria</taxon>
        <taxon>Pseudomonadati</taxon>
        <taxon>Bacteroidota</taxon>
        <taxon>Bacteroidia</taxon>
        <taxon>Bacteroidales</taxon>
        <taxon>Bacteroidaceae</taxon>
        <taxon>Bacteroides</taxon>
    </lineage>
</organism>
<dbReference type="GO" id="GO:0016757">
    <property type="term" value="F:glycosyltransferase activity"/>
    <property type="evidence" value="ECO:0007669"/>
    <property type="project" value="InterPro"/>
</dbReference>
<dbReference type="RefSeq" id="WP_010538581.1">
    <property type="nucleotide sequence ID" value="NZ_CP103274.1"/>
</dbReference>
<dbReference type="Pfam" id="PF09314">
    <property type="entry name" value="DUF1972"/>
    <property type="match status" value="1"/>
</dbReference>
<gene>
    <name evidence="3" type="ORF">NXW97_19445</name>
</gene>
<dbReference type="PANTHER" id="PTHR46401:SF8">
    <property type="entry name" value="BLL6006 PROTEIN"/>
    <property type="match status" value="1"/>
</dbReference>
<protein>
    <submittedName>
        <fullName evidence="3">DUF1972 domain-containing protein</fullName>
    </submittedName>
</protein>
<reference evidence="3" key="1">
    <citation type="submission" date="2022-08" db="EMBL/GenBank/DDBJ databases">
        <title>Genome Sequencing of Bacteroides fragilis Group Isolates with Nanopore Technology.</title>
        <authorList>
            <person name="Tisza M.J."/>
            <person name="Smith D."/>
            <person name="Dekker J.P."/>
        </authorList>
    </citation>
    <scope>NUCLEOTIDE SEQUENCE</scope>
    <source>
        <strain evidence="3">BFG-351</strain>
    </source>
</reference>
<dbReference type="PANTHER" id="PTHR46401">
    <property type="entry name" value="GLYCOSYLTRANSFERASE WBBK-RELATED"/>
    <property type="match status" value="1"/>
</dbReference>
<evidence type="ECO:0000259" key="1">
    <source>
        <dbReference type="Pfam" id="PF00534"/>
    </source>
</evidence>
<dbReference type="Pfam" id="PF00534">
    <property type="entry name" value="Glycos_transf_1"/>
    <property type="match status" value="1"/>
</dbReference>
<evidence type="ECO:0000313" key="3">
    <source>
        <dbReference type="EMBL" id="MCS2794144.1"/>
    </source>
</evidence>
<proteinExistence type="predicted"/>
<dbReference type="InterPro" id="IPR001296">
    <property type="entry name" value="Glyco_trans_1"/>
</dbReference>
<name>A0AAW5P048_9BACE</name>
<feature type="domain" description="DUF1972" evidence="2">
    <location>
        <begin position="3"/>
        <end position="172"/>
    </location>
</feature>
<feature type="domain" description="Glycosyl transferase family 1" evidence="1">
    <location>
        <begin position="192"/>
        <end position="309"/>
    </location>
</feature>
<accession>A0AAW5P048</accession>
<dbReference type="EMBL" id="JANUTS010000001">
    <property type="protein sequence ID" value="MCS2794144.1"/>
    <property type="molecule type" value="Genomic_DNA"/>
</dbReference>
<dbReference type="Proteomes" id="UP001204548">
    <property type="component" value="Unassembled WGS sequence"/>
</dbReference>
<evidence type="ECO:0000259" key="2">
    <source>
        <dbReference type="Pfam" id="PF09314"/>
    </source>
</evidence>